<sequence length="330" mass="35117">MSDQHATMTCASGPTIAIVAPGSMGSAVARRLTSPPHPCTVLTSLDNRSPASISRAHSAGMQDSPLTGIARRADWVLSIVPPASAESFAKEFIGAYQACEDANPRLVFVDCNALSPMTKQRVASLFLGTSVRFLDACIIGIEPSPGYDPAFYAAASPKPGDQEALDAFERLGERALKVKLLRGEGVGVGDAAALKMSYSGIAKGFIGLTATMILAAHASSPATAHALLTELRVSQPQYLENIVRWVPGMFPKAYRFVAEMEEMAEFVRVGLGNGEAKMFEGYARLFERIANVRNGGTTAAEKEQASDVDLLRAFVENAKEALKGAGEKEY</sequence>
<accession>A0A4Q9M753</accession>
<dbReference type="InterPro" id="IPR008927">
    <property type="entry name" value="6-PGluconate_DH-like_C_sf"/>
</dbReference>
<evidence type="ECO:0000259" key="2">
    <source>
        <dbReference type="Pfam" id="PF03807"/>
    </source>
</evidence>
<dbReference type="PANTHER" id="PTHR43580:SF2">
    <property type="entry name" value="CYTOKINE-LIKE NUCLEAR FACTOR N-PAC"/>
    <property type="match status" value="1"/>
</dbReference>
<dbReference type="OrthoDB" id="9988102at2759"/>
<dbReference type="Gene3D" id="3.40.50.720">
    <property type="entry name" value="NAD(P)-binding Rossmann-like Domain"/>
    <property type="match status" value="1"/>
</dbReference>
<dbReference type="InterPro" id="IPR051265">
    <property type="entry name" value="HIBADH-related_NP60_sf"/>
</dbReference>
<dbReference type="Pfam" id="PF09130">
    <property type="entry name" value="DUF1932"/>
    <property type="match status" value="1"/>
</dbReference>
<dbReference type="InterPro" id="IPR015814">
    <property type="entry name" value="Pgluconate_DH_NAD-bd_C"/>
</dbReference>
<feature type="domain" description="Pyrroline-5-carboxylate reductase catalytic N-terminal" evidence="2">
    <location>
        <begin position="15"/>
        <end position="92"/>
    </location>
</feature>
<evidence type="ECO:0000259" key="3">
    <source>
        <dbReference type="Pfam" id="PF09130"/>
    </source>
</evidence>
<dbReference type="InterPro" id="IPR013328">
    <property type="entry name" value="6PGD_dom2"/>
</dbReference>
<dbReference type="SUPFAM" id="SSF48179">
    <property type="entry name" value="6-phosphogluconate dehydrogenase C-terminal domain-like"/>
    <property type="match status" value="1"/>
</dbReference>
<dbReference type="InterPro" id="IPR036291">
    <property type="entry name" value="NAD(P)-bd_dom_sf"/>
</dbReference>
<reference evidence="4" key="1">
    <citation type="submission" date="2019-01" db="EMBL/GenBank/DDBJ databases">
        <title>Draft genome sequences of three monokaryotic isolates of the white-rot basidiomycete fungus Dichomitus squalens.</title>
        <authorList>
            <consortium name="DOE Joint Genome Institute"/>
            <person name="Lopez S.C."/>
            <person name="Andreopoulos B."/>
            <person name="Pangilinan J."/>
            <person name="Lipzen A."/>
            <person name="Riley R."/>
            <person name="Ahrendt S."/>
            <person name="Ng V."/>
            <person name="Barry K."/>
            <person name="Daum C."/>
            <person name="Grigoriev I.V."/>
            <person name="Hilden K.S."/>
            <person name="Makela M.R."/>
            <person name="de Vries R.P."/>
        </authorList>
    </citation>
    <scope>NUCLEOTIDE SEQUENCE [LARGE SCALE GENOMIC DNA]</scope>
    <source>
        <strain evidence="4">OM18370.1</strain>
    </source>
</reference>
<dbReference type="Proteomes" id="UP000292957">
    <property type="component" value="Unassembled WGS sequence"/>
</dbReference>
<dbReference type="Gene3D" id="1.10.1040.10">
    <property type="entry name" value="N-(1-d-carboxylethyl)-l-norvaline Dehydrogenase, domain 2"/>
    <property type="match status" value="1"/>
</dbReference>
<dbReference type="InterPro" id="IPR028939">
    <property type="entry name" value="P5C_Rdtase_cat_N"/>
</dbReference>
<feature type="domain" description="Phosphogluconate dehydrogenase NAD-binding putative C-terminal" evidence="3">
    <location>
        <begin position="218"/>
        <end position="289"/>
    </location>
</feature>
<comment type="similarity">
    <text evidence="1">Belongs to the HIBADH-related family. NP60 subfamily.</text>
</comment>
<dbReference type="SUPFAM" id="SSF51735">
    <property type="entry name" value="NAD(P)-binding Rossmann-fold domains"/>
    <property type="match status" value="1"/>
</dbReference>
<evidence type="ECO:0000313" key="4">
    <source>
        <dbReference type="EMBL" id="TBU22739.1"/>
    </source>
</evidence>
<proteinExistence type="inferred from homology"/>
<protein>
    <submittedName>
        <fullName evidence="4">6-phosphogluconate dehydrogenase</fullName>
    </submittedName>
</protein>
<dbReference type="AlphaFoldDB" id="A0A4Q9M753"/>
<name>A0A4Q9M753_9APHY</name>
<dbReference type="EMBL" id="ML143528">
    <property type="protein sequence ID" value="TBU22739.1"/>
    <property type="molecule type" value="Genomic_DNA"/>
</dbReference>
<dbReference type="PANTHER" id="PTHR43580">
    <property type="entry name" value="OXIDOREDUCTASE GLYR1-RELATED"/>
    <property type="match status" value="1"/>
</dbReference>
<evidence type="ECO:0000256" key="1">
    <source>
        <dbReference type="ARBA" id="ARBA00007598"/>
    </source>
</evidence>
<gene>
    <name evidence="4" type="ORF">BD311DRAFT_769825</name>
</gene>
<dbReference type="Pfam" id="PF03807">
    <property type="entry name" value="F420_oxidored"/>
    <property type="match status" value="1"/>
</dbReference>
<organism evidence="4">
    <name type="scientific">Dichomitus squalens</name>
    <dbReference type="NCBI Taxonomy" id="114155"/>
    <lineage>
        <taxon>Eukaryota</taxon>
        <taxon>Fungi</taxon>
        <taxon>Dikarya</taxon>
        <taxon>Basidiomycota</taxon>
        <taxon>Agaricomycotina</taxon>
        <taxon>Agaricomycetes</taxon>
        <taxon>Polyporales</taxon>
        <taxon>Polyporaceae</taxon>
        <taxon>Dichomitus</taxon>
    </lineage>
</organism>